<dbReference type="OrthoDB" id="13943at2"/>
<dbReference type="Gene3D" id="2.40.50.100">
    <property type="match status" value="1"/>
</dbReference>
<dbReference type="GO" id="GO:0009249">
    <property type="term" value="P:protein lipoylation"/>
    <property type="evidence" value="ECO:0007669"/>
    <property type="project" value="TreeGrafter"/>
</dbReference>
<evidence type="ECO:0000256" key="2">
    <source>
        <dbReference type="HAMAP-Rule" id="MF_00272"/>
    </source>
</evidence>
<dbReference type="InterPro" id="IPR002930">
    <property type="entry name" value="GCV_H"/>
</dbReference>
<dbReference type="InterPro" id="IPR011053">
    <property type="entry name" value="Single_hybrid_motif"/>
</dbReference>
<dbReference type="InterPro" id="IPR000089">
    <property type="entry name" value="Biotin_lipoyl"/>
</dbReference>
<accession>A0A497XP57</accession>
<dbReference type="NCBIfam" id="NF002270">
    <property type="entry name" value="PRK01202.1"/>
    <property type="match status" value="1"/>
</dbReference>
<dbReference type="Proteomes" id="UP000267841">
    <property type="component" value="Unassembled WGS sequence"/>
</dbReference>
<sequence>MAEEIVYRGCKLPPDLYYDIENQVWFRVNEDGTVTVGATDIGQARAGKIINIRIKNPGRKVPKGKPYASLESGKWTGPIPAVIEGEVIERNERLFDEPELINDDPYGEGWIVRVKPVDLERDLKDLVTGEEAIQKQKEYIERENVNCGEELAQISKKFYS</sequence>
<dbReference type="RefSeq" id="WP_121010866.1">
    <property type="nucleotide sequence ID" value="NZ_RCCJ01000001.1"/>
</dbReference>
<dbReference type="GO" id="GO:0005960">
    <property type="term" value="C:glycine cleavage complex"/>
    <property type="evidence" value="ECO:0007669"/>
    <property type="project" value="InterPro"/>
</dbReference>
<dbReference type="InterPro" id="IPR033753">
    <property type="entry name" value="GCV_H/Fam206"/>
</dbReference>
<evidence type="ECO:0000256" key="1">
    <source>
        <dbReference type="ARBA" id="ARBA00022823"/>
    </source>
</evidence>
<dbReference type="CDD" id="cd06848">
    <property type="entry name" value="GCS_H"/>
    <property type="match status" value="1"/>
</dbReference>
<dbReference type="PANTHER" id="PTHR11715:SF3">
    <property type="entry name" value="GLYCINE CLEAVAGE SYSTEM H PROTEIN-RELATED"/>
    <property type="match status" value="1"/>
</dbReference>
<dbReference type="HAMAP" id="MF_00272">
    <property type="entry name" value="GcvH"/>
    <property type="match status" value="1"/>
</dbReference>
<dbReference type="SUPFAM" id="SSF51230">
    <property type="entry name" value="Single hybrid motif"/>
    <property type="match status" value="1"/>
</dbReference>
<comment type="subunit">
    <text evidence="2">The glycine cleavage system is composed of four proteins: P, T, L and H.</text>
</comment>
<keyword evidence="1 2" id="KW-0450">Lipoyl</keyword>
<proteinExistence type="inferred from homology"/>
<dbReference type="EMBL" id="RCCJ01000001">
    <property type="protein sequence ID" value="RLJ70725.1"/>
    <property type="molecule type" value="Genomic_DNA"/>
</dbReference>
<comment type="caution">
    <text evidence="4">The sequence shown here is derived from an EMBL/GenBank/DDBJ whole genome shotgun (WGS) entry which is preliminary data.</text>
</comment>
<evidence type="ECO:0000259" key="3">
    <source>
        <dbReference type="PROSITE" id="PS50968"/>
    </source>
</evidence>
<feature type="domain" description="Lipoyl-binding" evidence="3">
    <location>
        <begin position="33"/>
        <end position="115"/>
    </location>
</feature>
<dbReference type="AlphaFoldDB" id="A0A497XP57"/>
<organism evidence="4 5">
    <name type="scientific">Hydrogenivirga caldilitoris</name>
    <dbReference type="NCBI Taxonomy" id="246264"/>
    <lineage>
        <taxon>Bacteria</taxon>
        <taxon>Pseudomonadati</taxon>
        <taxon>Aquificota</taxon>
        <taxon>Aquificia</taxon>
        <taxon>Aquificales</taxon>
        <taxon>Aquificaceae</taxon>
        <taxon>Hydrogenivirga</taxon>
    </lineage>
</organism>
<dbReference type="GO" id="GO:0019464">
    <property type="term" value="P:glycine decarboxylation via glycine cleavage system"/>
    <property type="evidence" value="ECO:0007669"/>
    <property type="project" value="UniProtKB-UniRule"/>
</dbReference>
<protein>
    <recommendedName>
        <fullName evidence="2">Glycine cleavage system H protein</fullName>
    </recommendedName>
</protein>
<reference evidence="4 5" key="1">
    <citation type="submission" date="2018-10" db="EMBL/GenBank/DDBJ databases">
        <title>Genomic Encyclopedia of Archaeal and Bacterial Type Strains, Phase II (KMG-II): from individual species to whole genera.</title>
        <authorList>
            <person name="Goeker M."/>
        </authorList>
    </citation>
    <scope>NUCLEOTIDE SEQUENCE [LARGE SCALE GENOMIC DNA]</scope>
    <source>
        <strain evidence="4 5">DSM 16510</strain>
    </source>
</reference>
<comment type="function">
    <text evidence="2">The glycine cleavage system catalyzes the degradation of glycine. The H protein shuttles the methylamine group of glycine from the P protein to the T protein.</text>
</comment>
<dbReference type="PANTHER" id="PTHR11715">
    <property type="entry name" value="GLYCINE CLEAVAGE SYSTEM H PROTEIN"/>
    <property type="match status" value="1"/>
</dbReference>
<feature type="modified residue" description="N6-lipoyllysine" evidence="2">
    <location>
        <position position="74"/>
    </location>
</feature>
<evidence type="ECO:0000313" key="4">
    <source>
        <dbReference type="EMBL" id="RLJ70725.1"/>
    </source>
</evidence>
<gene>
    <name evidence="2" type="primary">gcvH</name>
    <name evidence="4" type="ORF">BCF55_1007</name>
</gene>
<evidence type="ECO:0000313" key="5">
    <source>
        <dbReference type="Proteomes" id="UP000267841"/>
    </source>
</evidence>
<name>A0A497XP57_9AQUI</name>
<comment type="similarity">
    <text evidence="2">Belongs to the GcvH family.</text>
</comment>
<dbReference type="GO" id="GO:0005829">
    <property type="term" value="C:cytosol"/>
    <property type="evidence" value="ECO:0007669"/>
    <property type="project" value="TreeGrafter"/>
</dbReference>
<dbReference type="PROSITE" id="PS50968">
    <property type="entry name" value="BIOTINYL_LIPOYL"/>
    <property type="match status" value="1"/>
</dbReference>
<keyword evidence="5" id="KW-1185">Reference proteome</keyword>
<dbReference type="Pfam" id="PF01597">
    <property type="entry name" value="GCV_H"/>
    <property type="match status" value="1"/>
</dbReference>
<comment type="cofactor">
    <cofactor evidence="2">
        <name>(R)-lipoate</name>
        <dbReference type="ChEBI" id="CHEBI:83088"/>
    </cofactor>
    <text evidence="2">Binds 1 lipoyl cofactor covalently.</text>
</comment>